<proteinExistence type="predicted"/>
<dbReference type="Proteomes" id="UP000319143">
    <property type="component" value="Unassembled WGS sequence"/>
</dbReference>
<keyword evidence="2" id="KW-1185">Reference proteome</keyword>
<dbReference type="AlphaFoldDB" id="A0A5C6DEV4"/>
<gene>
    <name evidence="1" type="ORF">Poly41_44280</name>
</gene>
<dbReference type="EMBL" id="SJPV01000008">
    <property type="protein sequence ID" value="TWU34281.1"/>
    <property type="molecule type" value="Genomic_DNA"/>
</dbReference>
<comment type="caution">
    <text evidence="1">The sequence shown here is derived from an EMBL/GenBank/DDBJ whole genome shotgun (WGS) entry which is preliminary data.</text>
</comment>
<sequence length="56" mass="6047">MSKRDRIMTLKHGQGFTANVVTSIIVIGASRFGLLASSPHVRCGALCKIFWKQTGG</sequence>
<organism evidence="1 2">
    <name type="scientific">Novipirellula artificiosorum</name>
    <dbReference type="NCBI Taxonomy" id="2528016"/>
    <lineage>
        <taxon>Bacteria</taxon>
        <taxon>Pseudomonadati</taxon>
        <taxon>Planctomycetota</taxon>
        <taxon>Planctomycetia</taxon>
        <taxon>Pirellulales</taxon>
        <taxon>Pirellulaceae</taxon>
        <taxon>Novipirellula</taxon>
    </lineage>
</organism>
<evidence type="ECO:0000313" key="2">
    <source>
        <dbReference type="Proteomes" id="UP000319143"/>
    </source>
</evidence>
<accession>A0A5C6DEV4</accession>
<evidence type="ECO:0000313" key="1">
    <source>
        <dbReference type="EMBL" id="TWU34281.1"/>
    </source>
</evidence>
<reference evidence="1 2" key="1">
    <citation type="submission" date="2019-02" db="EMBL/GenBank/DDBJ databases">
        <title>Deep-cultivation of Planctomycetes and their phenomic and genomic characterization uncovers novel biology.</title>
        <authorList>
            <person name="Wiegand S."/>
            <person name="Jogler M."/>
            <person name="Boedeker C."/>
            <person name="Pinto D."/>
            <person name="Vollmers J."/>
            <person name="Rivas-Marin E."/>
            <person name="Kohn T."/>
            <person name="Peeters S.H."/>
            <person name="Heuer A."/>
            <person name="Rast P."/>
            <person name="Oberbeckmann S."/>
            <person name="Bunk B."/>
            <person name="Jeske O."/>
            <person name="Meyerdierks A."/>
            <person name="Storesund J.E."/>
            <person name="Kallscheuer N."/>
            <person name="Luecker S."/>
            <person name="Lage O.M."/>
            <person name="Pohl T."/>
            <person name="Merkel B.J."/>
            <person name="Hornburger P."/>
            <person name="Mueller R.-W."/>
            <person name="Bruemmer F."/>
            <person name="Labrenz M."/>
            <person name="Spormann A.M."/>
            <person name="Op Den Camp H."/>
            <person name="Overmann J."/>
            <person name="Amann R."/>
            <person name="Jetten M.S.M."/>
            <person name="Mascher T."/>
            <person name="Medema M.H."/>
            <person name="Devos D.P."/>
            <person name="Kaster A.-K."/>
            <person name="Ovreas L."/>
            <person name="Rohde M."/>
            <person name="Galperin M.Y."/>
            <person name="Jogler C."/>
        </authorList>
    </citation>
    <scope>NUCLEOTIDE SEQUENCE [LARGE SCALE GENOMIC DNA]</scope>
    <source>
        <strain evidence="1 2">Poly41</strain>
    </source>
</reference>
<protein>
    <submittedName>
        <fullName evidence="1">Uncharacterized protein</fullName>
    </submittedName>
</protein>
<name>A0A5C6DEV4_9BACT</name>